<feature type="domain" description="ZN622/Rei1/Reh1 zinc finger C2H2-type" evidence="2">
    <location>
        <begin position="106"/>
        <end position="203"/>
    </location>
</feature>
<evidence type="ECO:0000259" key="2">
    <source>
        <dbReference type="Pfam" id="PF12756"/>
    </source>
</evidence>
<dbReference type="Pfam" id="PF12756">
    <property type="entry name" value="zf-C2H2_2"/>
    <property type="match status" value="1"/>
</dbReference>
<protein>
    <recommendedName>
        <fullName evidence="2">ZN622/Rei1/Reh1 zinc finger C2H2-type domain-containing protein</fullName>
    </recommendedName>
</protein>
<sequence length="396" mass="44841">MAQEMKCTACQVTLVTGDEHKAHYKSDWHRYNLKRKVAGLGPIPLKVFEFKLTQLTAGPKAEKGDAHLKDPDARRRMEKEREKGERSGGFHAEKEPEYIEYEPHLCLFSGKKLSSVEANVEFMKKQFSFFIHDREYLTDLKGLIEYLGEKIWKGGQCIFCNKGFDSREACWSHMIDKGHTRIGIDTDELQTELEPFFDYRSSYKEIKGKVKPSSSALAALEGPSSSSKAAAAAAAASSDDSEEDEDGDEWEDCDEEGENGNEGEGEEGDFDEEVDDILAAYGLRRAELTDTGELRLPDGRTVAHRAIAYVYKQKLPNREKTAAVRLALENGKKDEILQKQLGMGAQHVPVAQRQMLLRQRQKDSAKRVQKELSKKTTMGVRANKLQTYFKRCEVTW</sequence>
<feature type="region of interest" description="Disordered" evidence="1">
    <location>
        <begin position="61"/>
        <end position="89"/>
    </location>
</feature>
<dbReference type="PhylomeDB" id="A0A0G4GC10"/>
<dbReference type="InterPro" id="IPR036236">
    <property type="entry name" value="Znf_C2H2_sf"/>
</dbReference>
<dbReference type="EMBL" id="CDMZ01001052">
    <property type="protein sequence ID" value="CEM26383.1"/>
    <property type="molecule type" value="Genomic_DNA"/>
</dbReference>
<dbReference type="GO" id="GO:0042273">
    <property type="term" value="P:ribosomal large subunit biogenesis"/>
    <property type="evidence" value="ECO:0007669"/>
    <property type="project" value="TreeGrafter"/>
</dbReference>
<gene>
    <name evidence="3" type="ORF">Cvel_21108</name>
</gene>
<dbReference type="SUPFAM" id="SSF57667">
    <property type="entry name" value="beta-beta-alpha zinc fingers"/>
    <property type="match status" value="1"/>
</dbReference>
<dbReference type="InterPro" id="IPR041661">
    <property type="entry name" value="ZN622/Rei1/Reh1_Znf-C2H2"/>
</dbReference>
<name>A0A0G4GC10_9ALVE</name>
<dbReference type="PANTHER" id="PTHR13182">
    <property type="entry name" value="ZINC FINGER PROTEIN 622"/>
    <property type="match status" value="1"/>
</dbReference>
<dbReference type="GO" id="GO:0030687">
    <property type="term" value="C:preribosome, large subunit precursor"/>
    <property type="evidence" value="ECO:0007669"/>
    <property type="project" value="TreeGrafter"/>
</dbReference>
<proteinExistence type="predicted"/>
<feature type="compositionally biased region" description="Low complexity" evidence="1">
    <location>
        <begin position="229"/>
        <end position="238"/>
    </location>
</feature>
<evidence type="ECO:0000313" key="3">
    <source>
        <dbReference type="EMBL" id="CEM26383.1"/>
    </source>
</evidence>
<reference evidence="3" key="1">
    <citation type="submission" date="2014-11" db="EMBL/GenBank/DDBJ databases">
        <authorList>
            <person name="Otto D Thomas"/>
            <person name="Naeem Raeece"/>
        </authorList>
    </citation>
    <scope>NUCLEOTIDE SEQUENCE</scope>
</reference>
<evidence type="ECO:0000256" key="1">
    <source>
        <dbReference type="SAM" id="MobiDB-lite"/>
    </source>
</evidence>
<dbReference type="AlphaFoldDB" id="A0A0G4GC10"/>
<dbReference type="InterPro" id="IPR040025">
    <property type="entry name" value="Znf622/Rei1/Reh1"/>
</dbReference>
<feature type="region of interest" description="Disordered" evidence="1">
    <location>
        <begin position="229"/>
        <end position="272"/>
    </location>
</feature>
<feature type="compositionally biased region" description="Acidic residues" evidence="1">
    <location>
        <begin position="239"/>
        <end position="272"/>
    </location>
</feature>
<accession>A0A0G4GC10</accession>
<dbReference type="PANTHER" id="PTHR13182:SF8">
    <property type="entry name" value="CYTOPLASMIC 60S SUBUNIT BIOGENESIS FACTOR ZNF622"/>
    <property type="match status" value="1"/>
</dbReference>
<organism evidence="3">
    <name type="scientific">Chromera velia CCMP2878</name>
    <dbReference type="NCBI Taxonomy" id="1169474"/>
    <lineage>
        <taxon>Eukaryota</taxon>
        <taxon>Sar</taxon>
        <taxon>Alveolata</taxon>
        <taxon>Colpodellida</taxon>
        <taxon>Chromeraceae</taxon>
        <taxon>Chromera</taxon>
    </lineage>
</organism>
<dbReference type="VEuPathDB" id="CryptoDB:Cvel_21108"/>